<evidence type="ECO:0000313" key="1">
    <source>
        <dbReference type="EMBL" id="KAG2926077.1"/>
    </source>
</evidence>
<accession>A0A8T1JJR2</accession>
<organism evidence="1 3">
    <name type="scientific">Phytophthora cactorum</name>
    <dbReference type="NCBI Taxonomy" id="29920"/>
    <lineage>
        <taxon>Eukaryota</taxon>
        <taxon>Sar</taxon>
        <taxon>Stramenopiles</taxon>
        <taxon>Oomycota</taxon>
        <taxon>Peronosporomycetes</taxon>
        <taxon>Peronosporales</taxon>
        <taxon>Peronosporaceae</taxon>
        <taxon>Phytophthora</taxon>
    </lineage>
</organism>
<dbReference type="AlphaFoldDB" id="A0A8T1JJR2"/>
<name>A0A8T1JJR2_9STRA</name>
<protein>
    <submittedName>
        <fullName evidence="1">Uncharacterized protein</fullName>
    </submittedName>
</protein>
<sequence>MSEVVRGPAFTEYGEERGESRGVTGQTICGRRAFGCEERRQRRATGRGGKESFKLLWGCEP</sequence>
<dbReference type="EMBL" id="RCMV01004287">
    <property type="protein sequence ID" value="KAG3195444.1"/>
    <property type="molecule type" value="Genomic_DNA"/>
</dbReference>
<proteinExistence type="predicted"/>
<dbReference type="Proteomes" id="UP000760860">
    <property type="component" value="Unassembled WGS sequence"/>
</dbReference>
<dbReference type="EMBL" id="RCMK01000485">
    <property type="protein sequence ID" value="KAG2926077.1"/>
    <property type="molecule type" value="Genomic_DNA"/>
</dbReference>
<gene>
    <name evidence="1" type="ORF">PC117_g14986</name>
    <name evidence="2" type="ORF">PC129_g24814</name>
</gene>
<evidence type="ECO:0000313" key="2">
    <source>
        <dbReference type="EMBL" id="KAG3195444.1"/>
    </source>
</evidence>
<reference evidence="1" key="1">
    <citation type="submission" date="2018-10" db="EMBL/GenBank/DDBJ databases">
        <title>Effector identification in a new, highly contiguous assembly of the strawberry crown rot pathogen Phytophthora cactorum.</title>
        <authorList>
            <person name="Armitage A.D."/>
            <person name="Nellist C.F."/>
            <person name="Bates H."/>
            <person name="Vickerstaff R.J."/>
            <person name="Harrison R.J."/>
        </authorList>
    </citation>
    <scope>NUCLEOTIDE SEQUENCE</scope>
    <source>
        <strain evidence="1">4040</strain>
        <strain evidence="2">P421</strain>
    </source>
</reference>
<dbReference type="Proteomes" id="UP000736787">
    <property type="component" value="Unassembled WGS sequence"/>
</dbReference>
<evidence type="ECO:0000313" key="3">
    <source>
        <dbReference type="Proteomes" id="UP000736787"/>
    </source>
</evidence>
<comment type="caution">
    <text evidence="1">The sequence shown here is derived from an EMBL/GenBank/DDBJ whole genome shotgun (WGS) entry which is preliminary data.</text>
</comment>